<dbReference type="KEGG" id="pif:PITG_01634"/>
<gene>
    <name evidence="1" type="ORF">PITG_01634</name>
</gene>
<evidence type="ECO:0000313" key="1">
    <source>
        <dbReference type="EMBL" id="EEY61345.1"/>
    </source>
</evidence>
<organism evidence="1 2">
    <name type="scientific">Phytophthora infestans (strain T30-4)</name>
    <name type="common">Potato late blight agent</name>
    <dbReference type="NCBI Taxonomy" id="403677"/>
    <lineage>
        <taxon>Eukaryota</taxon>
        <taxon>Sar</taxon>
        <taxon>Stramenopiles</taxon>
        <taxon>Oomycota</taxon>
        <taxon>Peronosporomycetes</taxon>
        <taxon>Peronosporales</taxon>
        <taxon>Peronosporaceae</taxon>
        <taxon>Phytophthora</taxon>
    </lineage>
</organism>
<dbReference type="InParanoid" id="D0MTP8"/>
<reference evidence="2" key="1">
    <citation type="journal article" date="2009" name="Nature">
        <title>Genome sequence and analysis of the Irish potato famine pathogen Phytophthora infestans.</title>
        <authorList>
            <consortium name="The Broad Institute Genome Sequencing Platform"/>
            <person name="Haas B.J."/>
            <person name="Kamoun S."/>
            <person name="Zody M.C."/>
            <person name="Jiang R.H."/>
            <person name="Handsaker R.E."/>
            <person name="Cano L.M."/>
            <person name="Grabherr M."/>
            <person name="Kodira C.D."/>
            <person name="Raffaele S."/>
            <person name="Torto-Alalibo T."/>
            <person name="Bozkurt T.O."/>
            <person name="Ah-Fong A.M."/>
            <person name="Alvarado L."/>
            <person name="Anderson V.L."/>
            <person name="Armstrong M.R."/>
            <person name="Avrova A."/>
            <person name="Baxter L."/>
            <person name="Beynon J."/>
            <person name="Boevink P.C."/>
            <person name="Bollmann S.R."/>
            <person name="Bos J.I."/>
            <person name="Bulone V."/>
            <person name="Cai G."/>
            <person name="Cakir C."/>
            <person name="Carrington J.C."/>
            <person name="Chawner M."/>
            <person name="Conti L."/>
            <person name="Costanzo S."/>
            <person name="Ewan R."/>
            <person name="Fahlgren N."/>
            <person name="Fischbach M.A."/>
            <person name="Fugelstad J."/>
            <person name="Gilroy E.M."/>
            <person name="Gnerre S."/>
            <person name="Green P.J."/>
            <person name="Grenville-Briggs L.J."/>
            <person name="Griffith J."/>
            <person name="Grunwald N.J."/>
            <person name="Horn K."/>
            <person name="Horner N.R."/>
            <person name="Hu C.H."/>
            <person name="Huitema E."/>
            <person name="Jeong D.H."/>
            <person name="Jones A.M."/>
            <person name="Jones J.D."/>
            <person name="Jones R.W."/>
            <person name="Karlsson E.K."/>
            <person name="Kunjeti S.G."/>
            <person name="Lamour K."/>
            <person name="Liu Z."/>
            <person name="Ma L."/>
            <person name="Maclean D."/>
            <person name="Chibucos M.C."/>
            <person name="McDonald H."/>
            <person name="McWalters J."/>
            <person name="Meijer H.J."/>
            <person name="Morgan W."/>
            <person name="Morris P.F."/>
            <person name="Munro C.A."/>
            <person name="O'Neill K."/>
            <person name="Ospina-Giraldo M."/>
            <person name="Pinzon A."/>
            <person name="Pritchard L."/>
            <person name="Ramsahoye B."/>
            <person name="Ren Q."/>
            <person name="Restrepo S."/>
            <person name="Roy S."/>
            <person name="Sadanandom A."/>
            <person name="Savidor A."/>
            <person name="Schornack S."/>
            <person name="Schwartz D.C."/>
            <person name="Schumann U.D."/>
            <person name="Schwessinger B."/>
            <person name="Seyer L."/>
            <person name="Sharpe T."/>
            <person name="Silvar C."/>
            <person name="Song J."/>
            <person name="Studholme D.J."/>
            <person name="Sykes S."/>
            <person name="Thines M."/>
            <person name="van de Vondervoort P.J."/>
            <person name="Phuntumart V."/>
            <person name="Wawra S."/>
            <person name="Weide R."/>
            <person name="Win J."/>
            <person name="Young C."/>
            <person name="Zhou S."/>
            <person name="Fry W."/>
            <person name="Meyers B.C."/>
            <person name="van West P."/>
            <person name="Ristaino J."/>
            <person name="Govers F."/>
            <person name="Birch P.R."/>
            <person name="Whisson S.C."/>
            <person name="Judelson H.S."/>
            <person name="Nusbaum C."/>
        </authorList>
    </citation>
    <scope>NUCLEOTIDE SEQUENCE [LARGE SCALE GENOMIC DNA]</scope>
    <source>
        <strain evidence="2">T30-4</strain>
    </source>
</reference>
<dbReference type="OrthoDB" id="116694at2759"/>
<proteinExistence type="predicted"/>
<dbReference type="HOGENOM" id="CLU_031837_1_0_1"/>
<sequence>MSDSTQLADSFLYDSTTSPDPVISVSKDKRVVNVVDDNNGSYQSGTVIINATSQLNGSTGYGSLRDAYVVVPYVVTVKNTSASALNATLNRFAVGLKAGVWNILDKLAVEINGKSVITSNDYKNYWTNLRAQTEWCDDDLLKNGADCYLAPDDVVSLNFPQSSSNPAASTQGDGFVNNSVNAASTVATGLIPETTPALNTGLIQRLIWNPQQIGTSDSTGATITATNPLGWPTTRSGAILSKIQQQGTGGYLRLVDLHPIFKELDLVANPQIKLTMTFNTGFVDIITATGDLMSLSSLSLNGCSTVPVMVSSAAPGNPNAGKLTTGAAGSLRVAFGVMSNNITQISTSGQIFPFTTTRLYIPFYDIANQSQIVAKPVKKINYLDCYAQYFKSKAGTGQQNSQQNAPFSFQLSSSLKNIKYIALIPFSETSSGHFVSATNIEQFQSPFDSAPWTCQPGASIRNFQVMVGNKNVFNKTHDYSFESFQDEVKKLGAINGALSHEISNGLFDSYKWDVGQRVLIADCSRLTNPDVPQSILVSGTNTCSQGMNCLILVVYGRSMSIDRLTGEVIGVNCVRTKFEGSLPAEQVRLVFRPVSRQKKFFC</sequence>
<dbReference type="AlphaFoldDB" id="D0MTP8"/>
<protein>
    <submittedName>
        <fullName evidence="1">Uncharacterized protein</fullName>
    </submittedName>
</protein>
<dbReference type="GeneID" id="9468961"/>
<name>D0MTP8_PHYIT</name>
<evidence type="ECO:0000313" key="2">
    <source>
        <dbReference type="Proteomes" id="UP000006643"/>
    </source>
</evidence>
<dbReference type="Proteomes" id="UP000006643">
    <property type="component" value="Unassembled WGS sequence"/>
</dbReference>
<dbReference type="OMA" id="HDYSFES"/>
<dbReference type="RefSeq" id="XP_002908262.1">
    <property type="nucleotide sequence ID" value="XM_002908216.1"/>
</dbReference>
<keyword evidence="2" id="KW-1185">Reference proteome</keyword>
<dbReference type="EMBL" id="DS028119">
    <property type="protein sequence ID" value="EEY61345.1"/>
    <property type="molecule type" value="Genomic_DNA"/>
</dbReference>
<accession>D0MTP8</accession>
<dbReference type="eggNOG" id="ENOG502RBW3">
    <property type="taxonomic scope" value="Eukaryota"/>
</dbReference>
<dbReference type="VEuPathDB" id="FungiDB:PITG_01634"/>